<organism evidence="1 2">
    <name type="scientific">Candidatus Nitrosocosmicus franklandianus</name>
    <dbReference type="NCBI Taxonomy" id="1798806"/>
    <lineage>
        <taxon>Archaea</taxon>
        <taxon>Nitrososphaerota</taxon>
        <taxon>Nitrososphaeria</taxon>
        <taxon>Nitrososphaerales</taxon>
        <taxon>Nitrososphaeraceae</taxon>
        <taxon>Candidatus Nitrosocosmicus</taxon>
    </lineage>
</organism>
<dbReference type="EMBL" id="LR216287">
    <property type="protein sequence ID" value="VFJ13449.1"/>
    <property type="molecule type" value="Genomic_DNA"/>
</dbReference>
<gene>
    <name evidence="1" type="ORF">NFRAN_1127</name>
</gene>
<evidence type="ECO:0000313" key="2">
    <source>
        <dbReference type="Proteomes" id="UP000294299"/>
    </source>
</evidence>
<dbReference type="KEGG" id="nfn:NFRAN_1127"/>
<evidence type="ECO:0000313" key="1">
    <source>
        <dbReference type="EMBL" id="VFJ13449.1"/>
    </source>
</evidence>
<name>A0A484I6U4_9ARCH</name>
<reference evidence="1 2" key="1">
    <citation type="submission" date="2019-02" db="EMBL/GenBank/DDBJ databases">
        <authorList>
            <person name="Lehtovirta-Morley E L."/>
        </authorList>
    </citation>
    <scope>NUCLEOTIDE SEQUENCE [LARGE SCALE GENOMIC DNA]</scope>
    <source>
        <strain evidence="1">NFRAN1</strain>
    </source>
</reference>
<sequence length="51" mass="5760">MNLSILTVEKKSSSDFLLSHPNKIISSHNNTKETNEIMILYNSNIINGNLK</sequence>
<dbReference type="AlphaFoldDB" id="A0A484I6U4"/>
<keyword evidence="2" id="KW-1185">Reference proteome</keyword>
<protein>
    <submittedName>
        <fullName evidence="1">Uncharacterized protein</fullName>
    </submittedName>
</protein>
<proteinExistence type="predicted"/>
<dbReference type="Proteomes" id="UP000294299">
    <property type="component" value="Chromosome NFRAN"/>
</dbReference>
<accession>A0A484I6U4</accession>